<proteinExistence type="predicted"/>
<dbReference type="AlphaFoldDB" id="A0AA88EGM9"/>
<comment type="caution">
    <text evidence="2">The sequence shown here is derived from an EMBL/GenBank/DDBJ whole genome shotgun (WGS) entry which is preliminary data.</text>
</comment>
<gene>
    <name evidence="2" type="ORF">TIFTF001_053078</name>
</gene>
<reference evidence="2" key="1">
    <citation type="submission" date="2023-07" db="EMBL/GenBank/DDBJ databases">
        <title>draft genome sequence of fig (Ficus carica).</title>
        <authorList>
            <person name="Takahashi T."/>
            <person name="Nishimura K."/>
        </authorList>
    </citation>
    <scope>NUCLEOTIDE SEQUENCE</scope>
</reference>
<keyword evidence="3" id="KW-1185">Reference proteome</keyword>
<evidence type="ECO:0000313" key="3">
    <source>
        <dbReference type="Proteomes" id="UP001187192"/>
    </source>
</evidence>
<name>A0AA88EGM9_FICCA</name>
<feature type="region of interest" description="Disordered" evidence="1">
    <location>
        <begin position="1"/>
        <end position="22"/>
    </location>
</feature>
<evidence type="ECO:0000256" key="1">
    <source>
        <dbReference type="SAM" id="MobiDB-lite"/>
    </source>
</evidence>
<organism evidence="2 3">
    <name type="scientific">Ficus carica</name>
    <name type="common">Common fig</name>
    <dbReference type="NCBI Taxonomy" id="3494"/>
    <lineage>
        <taxon>Eukaryota</taxon>
        <taxon>Viridiplantae</taxon>
        <taxon>Streptophyta</taxon>
        <taxon>Embryophyta</taxon>
        <taxon>Tracheophyta</taxon>
        <taxon>Spermatophyta</taxon>
        <taxon>Magnoliopsida</taxon>
        <taxon>eudicotyledons</taxon>
        <taxon>Gunneridae</taxon>
        <taxon>Pentapetalae</taxon>
        <taxon>rosids</taxon>
        <taxon>fabids</taxon>
        <taxon>Rosales</taxon>
        <taxon>Moraceae</taxon>
        <taxon>Ficeae</taxon>
        <taxon>Ficus</taxon>
    </lineage>
</organism>
<feature type="compositionally biased region" description="Polar residues" evidence="1">
    <location>
        <begin position="12"/>
        <end position="22"/>
    </location>
</feature>
<sequence length="47" mass="5041">MYGVDPAWEVGASQSSSQNPTSIIPIESEPFVIQPVSQPVVQTTIPQ</sequence>
<feature type="non-terminal residue" evidence="2">
    <location>
        <position position="47"/>
    </location>
</feature>
<protein>
    <submittedName>
        <fullName evidence="2">Uncharacterized protein</fullName>
    </submittedName>
</protein>
<dbReference type="EMBL" id="BTGU01012031">
    <property type="protein sequence ID" value="GMN73768.1"/>
    <property type="molecule type" value="Genomic_DNA"/>
</dbReference>
<dbReference type="Proteomes" id="UP001187192">
    <property type="component" value="Unassembled WGS sequence"/>
</dbReference>
<evidence type="ECO:0000313" key="2">
    <source>
        <dbReference type="EMBL" id="GMN73768.1"/>
    </source>
</evidence>
<accession>A0AA88EGM9</accession>